<evidence type="ECO:0000313" key="3">
    <source>
        <dbReference type="Proteomes" id="UP000308730"/>
    </source>
</evidence>
<dbReference type="GO" id="GO:0005524">
    <property type="term" value="F:ATP binding"/>
    <property type="evidence" value="ECO:0007669"/>
    <property type="project" value="InterPro"/>
</dbReference>
<keyword evidence="3" id="KW-1185">Reference proteome</keyword>
<reference evidence="2 3" key="1">
    <citation type="submission" date="2019-02" db="EMBL/GenBank/DDBJ databases">
        <title>Genome sequencing of the rare red list fungi Antrodiella citrinella (Flaviporus citrinellus).</title>
        <authorList>
            <person name="Buettner E."/>
            <person name="Kellner H."/>
        </authorList>
    </citation>
    <scope>NUCLEOTIDE SEQUENCE [LARGE SCALE GENOMIC DNA]</scope>
    <source>
        <strain evidence="2 3">DSM 108506</strain>
    </source>
</reference>
<dbReference type="OrthoDB" id="2804215at2759"/>
<sequence>MHEPTSLTSIADSDAQIVLDEMWRVLDAPALPTAANGGPPFSIYRNTLRKLSLKMALEYGILPQRFVLVGVERLDDVQRGAGGFADVFCGMYLGCKVALKKLRVYVMSSDSQKEDLKKAFYRESILWKNLVHVNIVSFLGVSEDVFKGTVCMVMPWFDRGSLRHYLDTLRKKGKLDGNDLSVDIDNWLYQTTLGMKYLHDEGIVHGDLHAGNILLDERGHACLTDFGMSLIAEATGYNYGSIHGGGAIRWQAPELIDPDEFGLTGTRPTTQSDVFLVACTAVELYSGMPLLPRLKDIQVSKHYVKGKRPPRPCLPGGKIMADTLWSVIEACWTQVHLDRPSIHQVVDRLAVIVKNVPSSSTALVHNSNLPPLPLALTTTSLIPDSDTTRLWRPVDALTSIASAYSGDEWNLPEALESAYSSLSESDRIELAKQSNSGDIGEAIISLTKQILQFWESLDNGLVTQLRSDPGPSAGNSDPIFIYMWMSQILHTKLDFKPGDMEKADLQAFLQKALVKDEDEDVQLVLLHSEISIPDMKSMDRAQQKAYLTSGDIQAIASLIVTLAEQSRASVTADRDLSRLRYRAGCIKSTWEVLVQVSEASKFKRRKLLSAGEAEWKDIVQQASQVEDFVEEFDKQVQPVIAMLMAWLGMLAKQK</sequence>
<dbReference type="SUPFAM" id="SSF56112">
    <property type="entry name" value="Protein kinase-like (PK-like)"/>
    <property type="match status" value="1"/>
</dbReference>
<dbReference type="Proteomes" id="UP000308730">
    <property type="component" value="Unassembled WGS sequence"/>
</dbReference>
<gene>
    <name evidence="2" type="ORF">EUX98_g5016</name>
</gene>
<dbReference type="PROSITE" id="PS50011">
    <property type="entry name" value="PROTEIN_KINASE_DOM"/>
    <property type="match status" value="1"/>
</dbReference>
<accession>A0A4S4MVD1</accession>
<dbReference type="Pfam" id="PF07714">
    <property type="entry name" value="PK_Tyr_Ser-Thr"/>
    <property type="match status" value="1"/>
</dbReference>
<dbReference type="GO" id="GO:0004674">
    <property type="term" value="F:protein serine/threonine kinase activity"/>
    <property type="evidence" value="ECO:0007669"/>
    <property type="project" value="TreeGrafter"/>
</dbReference>
<dbReference type="InterPro" id="IPR051681">
    <property type="entry name" value="Ser/Thr_Kinases-Pseudokinases"/>
</dbReference>
<dbReference type="InterPro" id="IPR000719">
    <property type="entry name" value="Prot_kinase_dom"/>
</dbReference>
<dbReference type="PANTHER" id="PTHR44329">
    <property type="entry name" value="SERINE/THREONINE-PROTEIN KINASE TNNI3K-RELATED"/>
    <property type="match status" value="1"/>
</dbReference>
<evidence type="ECO:0000259" key="1">
    <source>
        <dbReference type="PROSITE" id="PS50011"/>
    </source>
</evidence>
<comment type="caution">
    <text evidence="2">The sequence shown here is derived from an EMBL/GenBank/DDBJ whole genome shotgun (WGS) entry which is preliminary data.</text>
</comment>
<evidence type="ECO:0000313" key="2">
    <source>
        <dbReference type="EMBL" id="THH29171.1"/>
    </source>
</evidence>
<feature type="domain" description="Protein kinase" evidence="1">
    <location>
        <begin position="73"/>
        <end position="352"/>
    </location>
</feature>
<dbReference type="InterPro" id="IPR011009">
    <property type="entry name" value="Kinase-like_dom_sf"/>
</dbReference>
<proteinExistence type="predicted"/>
<dbReference type="AlphaFoldDB" id="A0A4S4MVD1"/>
<name>A0A4S4MVD1_9APHY</name>
<organism evidence="2 3">
    <name type="scientific">Antrodiella citrinella</name>
    <dbReference type="NCBI Taxonomy" id="2447956"/>
    <lineage>
        <taxon>Eukaryota</taxon>
        <taxon>Fungi</taxon>
        <taxon>Dikarya</taxon>
        <taxon>Basidiomycota</taxon>
        <taxon>Agaricomycotina</taxon>
        <taxon>Agaricomycetes</taxon>
        <taxon>Polyporales</taxon>
        <taxon>Steccherinaceae</taxon>
        <taxon>Antrodiella</taxon>
    </lineage>
</organism>
<dbReference type="EMBL" id="SGPM01000136">
    <property type="protein sequence ID" value="THH29171.1"/>
    <property type="molecule type" value="Genomic_DNA"/>
</dbReference>
<dbReference type="Gene3D" id="1.10.510.10">
    <property type="entry name" value="Transferase(Phosphotransferase) domain 1"/>
    <property type="match status" value="1"/>
</dbReference>
<dbReference type="InterPro" id="IPR001245">
    <property type="entry name" value="Ser-Thr/Tyr_kinase_cat_dom"/>
</dbReference>
<protein>
    <recommendedName>
        <fullName evidence="1">Protein kinase domain-containing protein</fullName>
    </recommendedName>
</protein>